<organism evidence="2 3">
    <name type="scientific">Clydaea vesicula</name>
    <dbReference type="NCBI Taxonomy" id="447962"/>
    <lineage>
        <taxon>Eukaryota</taxon>
        <taxon>Fungi</taxon>
        <taxon>Fungi incertae sedis</taxon>
        <taxon>Chytridiomycota</taxon>
        <taxon>Chytridiomycota incertae sedis</taxon>
        <taxon>Chytridiomycetes</taxon>
        <taxon>Lobulomycetales</taxon>
        <taxon>Lobulomycetaceae</taxon>
        <taxon>Clydaea</taxon>
    </lineage>
</organism>
<proteinExistence type="predicted"/>
<gene>
    <name evidence="2" type="ORF">HK099_000765</name>
</gene>
<dbReference type="Pfam" id="PF01547">
    <property type="entry name" value="SBP_bac_1"/>
    <property type="match status" value="1"/>
</dbReference>
<name>A0AAD5TZ37_9FUNG</name>
<protein>
    <submittedName>
        <fullName evidence="2">Uncharacterized protein</fullName>
    </submittedName>
</protein>
<dbReference type="SUPFAM" id="SSF53850">
    <property type="entry name" value="Periplasmic binding protein-like II"/>
    <property type="match status" value="1"/>
</dbReference>
<comment type="caution">
    <text evidence="2">The sequence shown here is derived from an EMBL/GenBank/DDBJ whole genome shotgun (WGS) entry which is preliminary data.</text>
</comment>
<accession>A0AAD5TZ37</accession>
<dbReference type="Proteomes" id="UP001211065">
    <property type="component" value="Unassembled WGS sequence"/>
</dbReference>
<dbReference type="InterPro" id="IPR006059">
    <property type="entry name" value="SBP"/>
</dbReference>
<feature type="non-terminal residue" evidence="2">
    <location>
        <position position="1"/>
    </location>
</feature>
<evidence type="ECO:0000313" key="3">
    <source>
        <dbReference type="Proteomes" id="UP001211065"/>
    </source>
</evidence>
<dbReference type="AlphaFoldDB" id="A0AAD5TZ37"/>
<dbReference type="EMBL" id="JADGJW010001195">
    <property type="protein sequence ID" value="KAJ3205546.1"/>
    <property type="molecule type" value="Genomic_DNA"/>
</dbReference>
<evidence type="ECO:0000313" key="2">
    <source>
        <dbReference type="EMBL" id="KAJ3205546.1"/>
    </source>
</evidence>
<evidence type="ECO:0000256" key="1">
    <source>
        <dbReference type="SAM" id="MobiDB-lite"/>
    </source>
</evidence>
<dbReference type="Gene3D" id="3.40.190.10">
    <property type="entry name" value="Periplasmic binding protein-like II"/>
    <property type="match status" value="2"/>
</dbReference>
<reference evidence="2" key="1">
    <citation type="submission" date="2020-05" db="EMBL/GenBank/DDBJ databases">
        <title>Phylogenomic resolution of chytrid fungi.</title>
        <authorList>
            <person name="Stajich J.E."/>
            <person name="Amses K."/>
            <person name="Simmons R."/>
            <person name="Seto K."/>
            <person name="Myers J."/>
            <person name="Bonds A."/>
            <person name="Quandt C.A."/>
            <person name="Barry K."/>
            <person name="Liu P."/>
            <person name="Grigoriev I."/>
            <person name="Longcore J.E."/>
            <person name="James T.Y."/>
        </authorList>
    </citation>
    <scope>NUCLEOTIDE SEQUENCE</scope>
    <source>
        <strain evidence="2">JEL0476</strain>
    </source>
</reference>
<feature type="region of interest" description="Disordered" evidence="1">
    <location>
        <begin position="44"/>
        <end position="64"/>
    </location>
</feature>
<keyword evidence="3" id="KW-1185">Reference proteome</keyword>
<sequence>MIFGQNPYLLSTLRPTLNYTKLQLLNRNYLADAKGPVILLMPHTRGNKAENSNDLEEESPETANAGYIKNNKTFNLKRINNNNNSKTDNAVFYQNLHSSWGAQNNININWRVVPADMDYEEYINQVNEACSESQRDMFDIIWVDAIRAGQLSDCLVDFWEFDSTIGDFHDQNILQNGIVKERLVTLPAENNFGVLFSNKDILSKFEIDKYPTNLDEFEKIFFSVLEQEKSSDIFNRFGLVTSLTGEGLVCAAVEWLAAADKSSVINLQGNVTVSTSDIGNILIKVKHWIDSQIINPNDVGTTTDETALQKWLNQQSIYLRHWSSTILDEAKTADFEWDVSPLFTTNSSQHVGTFNGWALGVYKYSSNIKAAVKTVKWMTSKKYQKDVITK</sequence>